<feature type="region of interest" description="Disordered" evidence="1">
    <location>
        <begin position="1397"/>
        <end position="1429"/>
    </location>
</feature>
<dbReference type="Pfam" id="PF12905">
    <property type="entry name" value="Glyco_hydro_101"/>
    <property type="match status" value="1"/>
</dbReference>
<feature type="compositionally biased region" description="Pro residues" evidence="1">
    <location>
        <begin position="1539"/>
        <end position="1551"/>
    </location>
</feature>
<feature type="compositionally biased region" description="Polar residues" evidence="1">
    <location>
        <begin position="1418"/>
        <end position="1429"/>
    </location>
</feature>
<dbReference type="CDD" id="cd14244">
    <property type="entry name" value="GH_101_like"/>
    <property type="match status" value="1"/>
</dbReference>
<keyword evidence="2" id="KW-0732">Signal</keyword>
<dbReference type="STRING" id="1912795.BK816_01970"/>
<evidence type="ECO:0000259" key="3">
    <source>
        <dbReference type="PROSITE" id="PS50022"/>
    </source>
</evidence>
<feature type="compositionally biased region" description="Pro residues" evidence="1">
    <location>
        <begin position="217"/>
        <end position="226"/>
    </location>
</feature>
<dbReference type="Gene3D" id="2.60.120.260">
    <property type="entry name" value="Galactose-binding domain-like"/>
    <property type="match status" value="3"/>
</dbReference>
<dbReference type="Proteomes" id="UP000176288">
    <property type="component" value="Chromosome"/>
</dbReference>
<proteinExistence type="predicted"/>
<keyword evidence="6" id="KW-1185">Reference proteome</keyword>
<evidence type="ECO:0000256" key="1">
    <source>
        <dbReference type="SAM" id="MobiDB-lite"/>
    </source>
</evidence>
<dbReference type="Pfam" id="PF00395">
    <property type="entry name" value="SLH"/>
    <property type="match status" value="2"/>
</dbReference>
<feature type="compositionally biased region" description="Pro residues" evidence="1">
    <location>
        <begin position="1661"/>
        <end position="1824"/>
    </location>
</feature>
<dbReference type="Pfam" id="PF18080">
    <property type="entry name" value="Gal_mutarotas_3"/>
    <property type="match status" value="1"/>
</dbReference>
<feature type="domain" description="SLH" evidence="4">
    <location>
        <begin position="1850"/>
        <end position="1913"/>
    </location>
</feature>
<dbReference type="InterPro" id="IPR040633">
    <property type="entry name" value="Gal_mutarotas_3"/>
</dbReference>
<evidence type="ECO:0008006" key="7">
    <source>
        <dbReference type="Google" id="ProtNLM"/>
    </source>
</evidence>
<dbReference type="InterPro" id="IPR049314">
    <property type="entry name" value="GH101_dom-5"/>
</dbReference>
<dbReference type="SUPFAM" id="SSF49785">
    <property type="entry name" value="Galactose-binding domain-like"/>
    <property type="match status" value="2"/>
</dbReference>
<dbReference type="SMART" id="SM00776">
    <property type="entry name" value="NPCBM"/>
    <property type="match status" value="1"/>
</dbReference>
<dbReference type="Gene3D" id="2.70.98.10">
    <property type="match status" value="1"/>
</dbReference>
<dbReference type="EMBL" id="CP017812">
    <property type="protein sequence ID" value="AOZ72210.1"/>
    <property type="molecule type" value="Genomic_DNA"/>
</dbReference>
<dbReference type="PANTHER" id="PTHR36721">
    <property type="entry name" value="PROLINE-RICH FAMILY PROTEIN"/>
    <property type="match status" value="1"/>
</dbReference>
<dbReference type="InterPro" id="IPR014718">
    <property type="entry name" value="GH-type_carb-bd"/>
</dbReference>
<dbReference type="InterPro" id="IPR000421">
    <property type="entry name" value="FA58C"/>
</dbReference>
<dbReference type="Gene3D" id="3.20.20.80">
    <property type="entry name" value="Glycosidases"/>
    <property type="match status" value="1"/>
</dbReference>
<feature type="region of interest" description="Disordered" evidence="1">
    <location>
        <begin position="1535"/>
        <end position="1849"/>
    </location>
</feature>
<feature type="domain" description="SLH" evidence="4">
    <location>
        <begin position="1915"/>
        <end position="1978"/>
    </location>
</feature>
<evidence type="ECO:0000256" key="2">
    <source>
        <dbReference type="SAM" id="SignalP"/>
    </source>
</evidence>
<evidence type="ECO:0000313" key="6">
    <source>
        <dbReference type="Proteomes" id="UP000176288"/>
    </source>
</evidence>
<feature type="signal peptide" evidence="2">
    <location>
        <begin position="1"/>
        <end position="36"/>
    </location>
</feature>
<dbReference type="InterPro" id="IPR038637">
    <property type="entry name" value="NPCBM_sf"/>
</dbReference>
<dbReference type="Pfam" id="PF21466">
    <property type="entry name" value="GH101_dom-5"/>
    <property type="match status" value="1"/>
</dbReference>
<dbReference type="InterPro" id="IPR040502">
    <property type="entry name" value="GH101_dom-6"/>
</dbReference>
<dbReference type="Gene3D" id="2.60.120.1060">
    <property type="entry name" value="NPCBM/NEW2 domain"/>
    <property type="match status" value="1"/>
</dbReference>
<accession>A0A1D9MJ53</accession>
<feature type="compositionally biased region" description="Basic and acidic residues" evidence="1">
    <location>
        <begin position="1825"/>
        <end position="1841"/>
    </location>
</feature>
<dbReference type="OrthoDB" id="1095434at2"/>
<feature type="chain" id="PRO_5009443696" description="Glycosyl hydrolase family 98 putative carbohydrate-binding module domain-containing protein" evidence="2">
    <location>
        <begin position="37"/>
        <end position="2045"/>
    </location>
</feature>
<feature type="region of interest" description="Disordered" evidence="1">
    <location>
        <begin position="211"/>
        <end position="233"/>
    </location>
</feature>
<evidence type="ECO:0000313" key="5">
    <source>
        <dbReference type="EMBL" id="AOZ72210.1"/>
    </source>
</evidence>
<feature type="domain" description="F5/8 type C" evidence="3">
    <location>
        <begin position="36"/>
        <end position="146"/>
    </location>
</feature>
<dbReference type="InterPro" id="IPR001119">
    <property type="entry name" value="SLH_dom"/>
</dbReference>
<dbReference type="GO" id="GO:0033926">
    <property type="term" value="F:endo-alpha-N-acetylgalactosaminidase activity"/>
    <property type="evidence" value="ECO:0007669"/>
    <property type="project" value="InterPro"/>
</dbReference>
<name>A0A1D9MJ53_9ACTO</name>
<feature type="compositionally biased region" description="Pro residues" evidence="1">
    <location>
        <begin position="1571"/>
        <end position="1581"/>
    </location>
</feature>
<sequence length="2045" mass="224302">MSTSNGRNSRTTVSAFVTLAMLSTGLWASAPSVAQAAEPKDVTSLIVRDTARVDSTTKAEGAGNGTALAAIDGNKATYWHTEWSGTKPPPPHYWEGRFETAQPLSRVVLTPRQSSGGSGRVKGYELRASNDCYEGSALNKEAIESWEVLAKGSAAEEEYRSKDLVIDVAPNKVKDVKCFAVKYLSAWGGLAGYSETVASLAELHAWINTTPAATPSPEAPSEPAPPSGEARPLPAELTAVPEGAHEITDGNLTVRLFPDAPAVVNYQLNNKTIRGVYGTPVKKIEIGKYASQKGALNTNEYDFTVGQVTKTATKVTYPLTVTGLAGVKLDVVYELKDGNLVMSLQNVKDPGKLVNTIALPKTPLMSLGSDDAQATMSSARVVVNRAYKSDRFEKVVSSEPYDERKPVYMAIMNNKDLAAGFEGNMTLDGGLGASSDYDTPRFWMNLSEANNAKIATVTPYRWVYRSRGADLGIGTEDNLFVKVRLTEDANSDGKVDWQDGAIATRDVYDKYVGWNDVKNLVIGRIPFNIVSQATHPFLRTLDDTKRISLATDNLGQQAILKGYQSEGHDAAHPDYGGHYNVRAGGLEDLKKLVNDGKQYNTTFGVHINAIETYSEAKHFGDTVRYPLVKAWNWMNLAYRMDYIKDLGSRNLINRIQQFREEVPDNMSYLYFDTHFPYGYQNLKMVDEMNKAAVAAGRAPWRVASEWAASIPHANTWSHWTQEERYGGKHTKGYTSQIMRFVLNQSRDTWNPNSILGNSNIVEFEGWTNHQDYQGFIDNVWQRNLPTKFLQQSPIVKWEENKITFENGTVATSPRSSLITDFSGTDLGKDRTINYKGVVVYKGGNYLFPWTDGGAERLYHYNQDGGQTTWTLNSDWSGYSTLKLYKLTDDGRKLIKDVPVSGGQITLDAEENTAYVLYPGTKAPAAQNVQWGAHTRLNDPGFYSGKLDGYQKTGKVLVKPNAHNNREAVFGSGAASLSQTVTLPAGDWNYWTWFEINPGQKRDFTISAEGSGVKPTKYQAGETGKVATTVNQSAAKNFVGSDEKHDFRGNSTWQRIRVTFHLDQETPVTLKLAAGEGDTQIKVDDQRVVPFVAPTDPAPTDQTVLFDDFENVDTGYWPFVGGTVDQGDARTQLAERNEPFSQAGWDDKPIDNVLSGKWSLLAHQEGSGVMFRTVPQSVPMEAGHKYRVSFQYQAKHGPNAAGAPANKWRLVSEAPNGEGGFKRAVLDEEGLERAAGTTKTFVKEFSVDTYTPVSMEFVHRGSGDVWDDFAIDNFRLEDLGETEVAPARAQLDAPVTKVVNAEPSEVPVNLISEEPKNATDVTWTLTGPEGWKATPKAGNPTTVDAGQTVTGKWDVTAPVDQTEAIMTATVTYKIDGRVHSLSHPVRVIALEKEKQLLSDQPVPSGSRNGWGPIERDMSNGESDSGDGTTLTVAGRTYEKGLGAHAVSSVTYPVPAGFDEFRTLIGVDDETGRGSVEFEVWVDGQRVYGPEGMRAGTTAKEVRIPVKGAGNVTLKVKDGGDGVGGDHADWLFPRFIKSPVAPTPEPSVEPTPEPTKEPTPEPTKEPTVEPTTEPTPVPTPAPEPTKEPTVEPTPVPTPVPPVKPEPTPAPKPPVKPTPEQPKPPVKPEPTPVLPDPKPEPKPLPPVKPQPPVTPEPTKEPAPKPEPTPAPKPPVKPTPEQPKPPVKPEPTPAPKPPVKPEPTPVLPDPKPEPKPLPPVKPQPPVKPTPEQPKPPVKPEPKPQPPVKPEPKPQPPVKPEPKPQPPVKPEPKPQPPVKPEPKPQPPVKPEPKPQPPVKPEPKPQPPVKPEPKPQPPVKPEPKPQPPVKPEPKPQPKPCTDKEYKVTRPRAPRPEFQGFKDVSLDNFFAGEIEWMRAQGYSTGWHDRTFRPLLGVERQAVAAFFWRLAHDRAGEPAPKAAKSLYRDVTKNRIFSKEITWLTETGISTGWADGTFRPDAPIERQAFVAMLHRFCTKFEQACVPGLAKLPAVAPHFKDMDLFGSHIGWAINAKITTGWPDNTFRPNEPVHRDAVAAFIYRATHAKIDVQCKN</sequence>
<reference evidence="5 6" key="1">
    <citation type="submission" date="2016-10" db="EMBL/GenBank/DDBJ databases">
        <title>Actinomyces aegypiusis sp. nov., isolated from the Aegypius monachus in Qinghai Tibet Plateau China.</title>
        <authorList>
            <person name="Wang Y."/>
        </authorList>
    </citation>
    <scope>NUCLEOTIDE SEQUENCE [LARGE SCALE GENOMIC DNA]</scope>
    <source>
        <strain evidence="5 6">VUL4_3</strain>
    </source>
</reference>
<dbReference type="InterPro" id="IPR013222">
    <property type="entry name" value="Glyco_hyd_98_carb-bd"/>
</dbReference>
<dbReference type="Pfam" id="PF17974">
    <property type="entry name" value="GalBD_like"/>
    <property type="match status" value="1"/>
</dbReference>
<organism evidence="5 6">
    <name type="scientific">Boudabousia tangfeifanii</name>
    <dbReference type="NCBI Taxonomy" id="1912795"/>
    <lineage>
        <taxon>Bacteria</taxon>
        <taxon>Bacillati</taxon>
        <taxon>Actinomycetota</taxon>
        <taxon>Actinomycetes</taxon>
        <taxon>Actinomycetales</taxon>
        <taxon>Actinomycetaceae</taxon>
        <taxon>Boudabousia</taxon>
    </lineage>
</organism>
<dbReference type="Pfam" id="PF17451">
    <property type="entry name" value="Glyco_hyd_101C"/>
    <property type="match status" value="1"/>
</dbReference>
<feature type="compositionally biased region" description="Basic and acidic residues" evidence="1">
    <location>
        <begin position="1552"/>
        <end position="1565"/>
    </location>
</feature>
<dbReference type="InterPro" id="IPR025706">
    <property type="entry name" value="Endoa_GalNAc"/>
</dbReference>
<protein>
    <recommendedName>
        <fullName evidence="7">Glycosyl hydrolase family 98 putative carbohydrate-binding module domain-containing protein</fullName>
    </recommendedName>
</protein>
<dbReference type="PANTHER" id="PTHR36721:SF1">
    <property type="entry name" value="OS04G0446401 PROTEIN"/>
    <property type="match status" value="1"/>
</dbReference>
<dbReference type="GO" id="GO:0030246">
    <property type="term" value="F:carbohydrate binding"/>
    <property type="evidence" value="ECO:0007669"/>
    <property type="project" value="InterPro"/>
</dbReference>
<evidence type="ECO:0000259" key="4">
    <source>
        <dbReference type="PROSITE" id="PS51272"/>
    </source>
</evidence>
<dbReference type="RefSeq" id="WP_071163676.1">
    <property type="nucleotide sequence ID" value="NZ_CP017812.1"/>
</dbReference>
<dbReference type="Pfam" id="PF00754">
    <property type="entry name" value="F5_F8_type_C"/>
    <property type="match status" value="1"/>
</dbReference>
<dbReference type="PROSITE" id="PS51272">
    <property type="entry name" value="SLH"/>
    <property type="match status" value="3"/>
</dbReference>
<dbReference type="Pfam" id="PF08305">
    <property type="entry name" value="NPCBM"/>
    <property type="match status" value="1"/>
</dbReference>
<dbReference type="KEGG" id="avu:BK816_01970"/>
<dbReference type="PRINTS" id="PR01217">
    <property type="entry name" value="PRICHEXTENSN"/>
</dbReference>
<dbReference type="InterPro" id="IPR008979">
    <property type="entry name" value="Galactose-bd-like_sf"/>
</dbReference>
<gene>
    <name evidence="5" type="ORF">BK816_01970</name>
</gene>
<dbReference type="PROSITE" id="PS50022">
    <property type="entry name" value="FA58C_3"/>
    <property type="match status" value="1"/>
</dbReference>
<feature type="domain" description="SLH" evidence="4">
    <location>
        <begin position="1982"/>
        <end position="2045"/>
    </location>
</feature>
<dbReference type="InterPro" id="IPR035364">
    <property type="entry name" value="Beta_sandwich_GH101"/>
</dbReference>
<feature type="compositionally biased region" description="Pro residues" evidence="1">
    <location>
        <begin position="1589"/>
        <end position="1652"/>
    </location>
</feature>
<feature type="compositionally biased region" description="Polar residues" evidence="1">
    <location>
        <begin position="1397"/>
        <end position="1406"/>
    </location>
</feature>